<feature type="transmembrane region" description="Helical" evidence="11">
    <location>
        <begin position="134"/>
        <end position="157"/>
    </location>
</feature>
<feature type="transmembrane region" description="Helical" evidence="11">
    <location>
        <begin position="105"/>
        <end position="122"/>
    </location>
</feature>
<evidence type="ECO:0000313" key="14">
    <source>
        <dbReference type="Proteomes" id="UP000186601"/>
    </source>
</evidence>
<evidence type="ECO:0000256" key="10">
    <source>
        <dbReference type="SAM" id="MobiDB-lite"/>
    </source>
</evidence>
<evidence type="ECO:0000256" key="9">
    <source>
        <dbReference type="ARBA" id="ARBA00023201"/>
    </source>
</evidence>
<evidence type="ECO:0000256" key="1">
    <source>
        <dbReference type="ARBA" id="ARBA00004141"/>
    </source>
</evidence>
<sequence length="313" mass="34299">MPVLRTQFRGDEQDQVDDGWTEEHSEAVKVTLMILFVSAISSIAYYTGSSVLFGAYLAGLTLPYMSRPTTEIGATPHSGANYEEQLQALSFEETYKRIITPLQQYILAPLFFASIGYAIPFLSLWKPSILWRGVVYAALMCLAKLAVGFPIAIWTVFPPRDGLVKKSNNGFFDSWIHMLRLRRKSSDDARHLPNPDTETATGVVNSDTLDSGHPLDGTSPPPSQTRYAGLRAAFPSSAFMGIAMVARGEIGLLIAQIARIDSGSSSANNRGLLGDEAFLVCIWAILLCTLIGPVGLGFVIRRWGKAVHQGTWR</sequence>
<evidence type="ECO:0000256" key="5">
    <source>
        <dbReference type="ARBA" id="ARBA00022989"/>
    </source>
</evidence>
<dbReference type="InterPro" id="IPR006153">
    <property type="entry name" value="Cation/H_exchanger_TM"/>
</dbReference>
<dbReference type="GO" id="GO:0016020">
    <property type="term" value="C:membrane"/>
    <property type="evidence" value="ECO:0007669"/>
    <property type="project" value="UniProtKB-SubCell"/>
</dbReference>
<keyword evidence="7" id="KW-0406">Ion transport</keyword>
<feature type="transmembrane region" description="Helical" evidence="11">
    <location>
        <begin position="32"/>
        <end position="58"/>
    </location>
</feature>
<name>A0A2R6NKW6_9APHY</name>
<dbReference type="PANTHER" id="PTHR43562">
    <property type="entry name" value="NAPA-TYPE SODIUM/HYDROGEN ANTIPORTER"/>
    <property type="match status" value="1"/>
</dbReference>
<dbReference type="GO" id="GO:0015297">
    <property type="term" value="F:antiporter activity"/>
    <property type="evidence" value="ECO:0007669"/>
    <property type="project" value="UniProtKB-KW"/>
</dbReference>
<dbReference type="AlphaFoldDB" id="A0A2R6NKW6"/>
<keyword evidence="4 11" id="KW-0812">Transmembrane</keyword>
<keyword evidence="6" id="KW-0915">Sodium</keyword>
<evidence type="ECO:0000259" key="12">
    <source>
        <dbReference type="Pfam" id="PF00999"/>
    </source>
</evidence>
<evidence type="ECO:0000256" key="2">
    <source>
        <dbReference type="ARBA" id="ARBA00022448"/>
    </source>
</evidence>
<evidence type="ECO:0000313" key="13">
    <source>
        <dbReference type="EMBL" id="PSR72888.1"/>
    </source>
</evidence>
<proteinExistence type="predicted"/>
<evidence type="ECO:0000256" key="8">
    <source>
        <dbReference type="ARBA" id="ARBA00023136"/>
    </source>
</evidence>
<dbReference type="OrthoDB" id="1288932at2759"/>
<keyword evidence="3" id="KW-0050">Antiport</keyword>
<reference evidence="13 14" key="1">
    <citation type="submission" date="2018-02" db="EMBL/GenBank/DDBJ databases">
        <title>Genome sequence of the basidiomycete white-rot fungus Phlebia centrifuga.</title>
        <authorList>
            <person name="Granchi Z."/>
            <person name="Peng M."/>
            <person name="de Vries R.P."/>
            <person name="Hilden K."/>
            <person name="Makela M.R."/>
            <person name="Grigoriev I."/>
            <person name="Riley R."/>
        </authorList>
    </citation>
    <scope>NUCLEOTIDE SEQUENCE [LARGE SCALE GENOMIC DNA]</scope>
    <source>
        <strain evidence="13 14">FBCC195</strain>
    </source>
</reference>
<keyword evidence="2" id="KW-0813">Transport</keyword>
<organism evidence="13 14">
    <name type="scientific">Hermanssonia centrifuga</name>
    <dbReference type="NCBI Taxonomy" id="98765"/>
    <lineage>
        <taxon>Eukaryota</taxon>
        <taxon>Fungi</taxon>
        <taxon>Dikarya</taxon>
        <taxon>Basidiomycota</taxon>
        <taxon>Agaricomycotina</taxon>
        <taxon>Agaricomycetes</taxon>
        <taxon>Polyporales</taxon>
        <taxon>Meruliaceae</taxon>
        <taxon>Hermanssonia</taxon>
    </lineage>
</organism>
<evidence type="ECO:0000256" key="7">
    <source>
        <dbReference type="ARBA" id="ARBA00023065"/>
    </source>
</evidence>
<feature type="region of interest" description="Disordered" evidence="10">
    <location>
        <begin position="1"/>
        <end position="20"/>
    </location>
</feature>
<dbReference type="EMBL" id="MLYV02001126">
    <property type="protein sequence ID" value="PSR72888.1"/>
    <property type="molecule type" value="Genomic_DNA"/>
</dbReference>
<feature type="domain" description="Cation/H+ exchanger transmembrane" evidence="12">
    <location>
        <begin position="23"/>
        <end position="162"/>
    </location>
</feature>
<keyword evidence="9" id="KW-0739">Sodium transport</keyword>
<keyword evidence="5 11" id="KW-1133">Transmembrane helix</keyword>
<keyword evidence="14" id="KW-1185">Reference proteome</keyword>
<evidence type="ECO:0000256" key="11">
    <source>
        <dbReference type="SAM" id="Phobius"/>
    </source>
</evidence>
<evidence type="ECO:0000256" key="6">
    <source>
        <dbReference type="ARBA" id="ARBA00023053"/>
    </source>
</evidence>
<evidence type="ECO:0000256" key="4">
    <source>
        <dbReference type="ARBA" id="ARBA00022692"/>
    </source>
</evidence>
<dbReference type="Pfam" id="PF00999">
    <property type="entry name" value="Na_H_Exchanger"/>
    <property type="match status" value="1"/>
</dbReference>
<protein>
    <recommendedName>
        <fullName evidence="12">Cation/H+ exchanger transmembrane domain-containing protein</fullName>
    </recommendedName>
</protein>
<dbReference type="InterPro" id="IPR038770">
    <property type="entry name" value="Na+/solute_symporter_sf"/>
</dbReference>
<feature type="transmembrane region" description="Helical" evidence="11">
    <location>
        <begin position="277"/>
        <end position="300"/>
    </location>
</feature>
<dbReference type="Proteomes" id="UP000186601">
    <property type="component" value="Unassembled WGS sequence"/>
</dbReference>
<comment type="subcellular location">
    <subcellularLocation>
        <location evidence="1">Membrane</location>
        <topology evidence="1">Multi-pass membrane protein</topology>
    </subcellularLocation>
</comment>
<dbReference type="GO" id="GO:0006814">
    <property type="term" value="P:sodium ion transport"/>
    <property type="evidence" value="ECO:0007669"/>
    <property type="project" value="UniProtKB-KW"/>
</dbReference>
<dbReference type="PANTHER" id="PTHR43562:SF3">
    <property type="entry name" value="SODIUM ION_PROTON EXCHANGER (EUROFUNG)"/>
    <property type="match status" value="1"/>
</dbReference>
<dbReference type="GO" id="GO:1902600">
    <property type="term" value="P:proton transmembrane transport"/>
    <property type="evidence" value="ECO:0007669"/>
    <property type="project" value="InterPro"/>
</dbReference>
<accession>A0A2R6NKW6</accession>
<gene>
    <name evidence="13" type="ORF">PHLCEN_2v11255</name>
</gene>
<evidence type="ECO:0000256" key="3">
    <source>
        <dbReference type="ARBA" id="ARBA00022449"/>
    </source>
</evidence>
<feature type="transmembrane region" description="Helical" evidence="11">
    <location>
        <begin position="232"/>
        <end position="257"/>
    </location>
</feature>
<keyword evidence="8 11" id="KW-0472">Membrane</keyword>
<dbReference type="Gene3D" id="1.20.1530.20">
    <property type="match status" value="2"/>
</dbReference>
<comment type="caution">
    <text evidence="13">The sequence shown here is derived from an EMBL/GenBank/DDBJ whole genome shotgun (WGS) entry which is preliminary data.</text>
</comment>